<evidence type="ECO:0000256" key="7">
    <source>
        <dbReference type="SAM" id="SignalP"/>
    </source>
</evidence>
<comment type="subcellular location">
    <subcellularLocation>
        <location evidence="1">Membrane</location>
        <topology evidence="1">Multi-pass membrane protein</topology>
    </subcellularLocation>
</comment>
<dbReference type="Pfam" id="PF02544">
    <property type="entry name" value="Steroid_dh"/>
    <property type="match status" value="1"/>
</dbReference>
<dbReference type="AlphaFoldDB" id="A0A2G5CQX1"/>
<evidence type="ECO:0000313" key="10">
    <source>
        <dbReference type="Proteomes" id="UP000230069"/>
    </source>
</evidence>
<accession>A0A2G5CQX1</accession>
<protein>
    <recommendedName>
        <fullName evidence="8">3-oxo-5-alpha-steroid 4-dehydrogenase C-terminal domain-containing protein</fullName>
    </recommendedName>
</protein>
<dbReference type="Proteomes" id="UP000230069">
    <property type="component" value="Unassembled WGS sequence"/>
</dbReference>
<dbReference type="GO" id="GO:0003865">
    <property type="term" value="F:3-oxo-5-alpha-steroid 4-dehydrogenase activity"/>
    <property type="evidence" value="ECO:0007669"/>
    <property type="project" value="TreeGrafter"/>
</dbReference>
<dbReference type="UniPathway" id="UPA00378"/>
<keyword evidence="5 6" id="KW-0472">Membrane</keyword>
<dbReference type="GO" id="GO:0016095">
    <property type="term" value="P:polyprenol catabolic process"/>
    <property type="evidence" value="ECO:0007669"/>
    <property type="project" value="TreeGrafter"/>
</dbReference>
<evidence type="ECO:0000313" key="9">
    <source>
        <dbReference type="EMBL" id="PIA33590.1"/>
    </source>
</evidence>
<evidence type="ECO:0000256" key="1">
    <source>
        <dbReference type="ARBA" id="ARBA00004141"/>
    </source>
</evidence>
<name>A0A2G5CQX1_AQUCA</name>
<dbReference type="PROSITE" id="PS50244">
    <property type="entry name" value="S5A_REDUCTASE"/>
    <property type="match status" value="1"/>
</dbReference>
<organism evidence="9 10">
    <name type="scientific">Aquilegia coerulea</name>
    <name type="common">Rocky mountain columbine</name>
    <dbReference type="NCBI Taxonomy" id="218851"/>
    <lineage>
        <taxon>Eukaryota</taxon>
        <taxon>Viridiplantae</taxon>
        <taxon>Streptophyta</taxon>
        <taxon>Embryophyta</taxon>
        <taxon>Tracheophyta</taxon>
        <taxon>Spermatophyta</taxon>
        <taxon>Magnoliopsida</taxon>
        <taxon>Ranunculales</taxon>
        <taxon>Ranunculaceae</taxon>
        <taxon>Thalictroideae</taxon>
        <taxon>Aquilegia</taxon>
    </lineage>
</organism>
<proteinExistence type="predicted"/>
<dbReference type="InterPro" id="IPR039698">
    <property type="entry name" value="Dfg10/SRD5A3"/>
</dbReference>
<keyword evidence="10" id="KW-1185">Reference proteome</keyword>
<feature type="chain" id="PRO_5013908767" description="3-oxo-5-alpha-steroid 4-dehydrogenase C-terminal domain-containing protein" evidence="7">
    <location>
        <begin position="20"/>
        <end position="195"/>
    </location>
</feature>
<dbReference type="GO" id="GO:0006488">
    <property type="term" value="P:dolichol-linked oligosaccharide biosynthetic process"/>
    <property type="evidence" value="ECO:0007669"/>
    <property type="project" value="InterPro"/>
</dbReference>
<dbReference type="Gene3D" id="1.20.120.1630">
    <property type="match status" value="1"/>
</dbReference>
<evidence type="ECO:0000259" key="8">
    <source>
        <dbReference type="Pfam" id="PF02544"/>
    </source>
</evidence>
<gene>
    <name evidence="9" type="ORF">AQUCO_04100192v1</name>
</gene>
<dbReference type="GO" id="GO:0016020">
    <property type="term" value="C:membrane"/>
    <property type="evidence" value="ECO:0007669"/>
    <property type="project" value="UniProtKB-SubCell"/>
</dbReference>
<keyword evidence="4 6" id="KW-1133">Transmembrane helix</keyword>
<sequence>MKLYMFSSIVLQLECILLATLLDYSSFYTAAPLSLCSMCAPEVVKFAFHCPAEFIVKGRYEVPFLKFDWSGFVNPVTKLGWFPWIGATIFIWGWIHQRRCHAILGSLREHKEHTNEYRIPHGDWFEIVSCPHYLAEIVIYGGLLIASGGSDLTIWLLFGFVVVNLVFAAAETQRWYLRKFENYPRTRGAILPFIY</sequence>
<keyword evidence="3 6" id="KW-0812">Transmembrane</keyword>
<evidence type="ECO:0000256" key="3">
    <source>
        <dbReference type="ARBA" id="ARBA00022692"/>
    </source>
</evidence>
<evidence type="ECO:0000256" key="4">
    <source>
        <dbReference type="ARBA" id="ARBA00022989"/>
    </source>
</evidence>
<dbReference type="PANTHER" id="PTHR14624">
    <property type="entry name" value="DFG10 PROTEIN"/>
    <property type="match status" value="1"/>
</dbReference>
<evidence type="ECO:0000256" key="6">
    <source>
        <dbReference type="SAM" id="Phobius"/>
    </source>
</evidence>
<feature type="domain" description="3-oxo-5-alpha-steroid 4-dehydrogenase C-terminal" evidence="8">
    <location>
        <begin position="65"/>
        <end position="195"/>
    </location>
</feature>
<dbReference type="PANTHER" id="PTHR14624:SF2">
    <property type="entry name" value="POLYPRENOL REDUCTASE"/>
    <property type="match status" value="1"/>
</dbReference>
<evidence type="ECO:0000256" key="5">
    <source>
        <dbReference type="ARBA" id="ARBA00023136"/>
    </source>
</evidence>
<comment type="pathway">
    <text evidence="2">Protein modification; protein glycosylation.</text>
</comment>
<dbReference type="GO" id="GO:0005783">
    <property type="term" value="C:endoplasmic reticulum"/>
    <property type="evidence" value="ECO:0007669"/>
    <property type="project" value="TreeGrafter"/>
</dbReference>
<feature type="signal peptide" evidence="7">
    <location>
        <begin position="1"/>
        <end position="19"/>
    </location>
</feature>
<evidence type="ECO:0000256" key="2">
    <source>
        <dbReference type="ARBA" id="ARBA00004922"/>
    </source>
</evidence>
<keyword evidence="7" id="KW-0732">Signal</keyword>
<dbReference type="InterPro" id="IPR001104">
    <property type="entry name" value="3-oxo-5_a-steroid_4-DH_C"/>
</dbReference>
<feature type="transmembrane region" description="Helical" evidence="6">
    <location>
        <begin position="152"/>
        <end position="170"/>
    </location>
</feature>
<reference evidence="9 10" key="1">
    <citation type="submission" date="2017-09" db="EMBL/GenBank/DDBJ databases">
        <title>WGS assembly of Aquilegia coerulea Goldsmith.</title>
        <authorList>
            <person name="Hodges S."/>
            <person name="Kramer E."/>
            <person name="Nordborg M."/>
            <person name="Tomkins J."/>
            <person name="Borevitz J."/>
            <person name="Derieg N."/>
            <person name="Yan J."/>
            <person name="Mihaltcheva S."/>
            <person name="Hayes R.D."/>
            <person name="Rokhsar D."/>
        </authorList>
    </citation>
    <scope>NUCLEOTIDE SEQUENCE [LARGE SCALE GENOMIC DNA]</scope>
    <source>
        <strain evidence="10">cv. Goldsmith</strain>
    </source>
</reference>
<dbReference type="OrthoDB" id="541710at2759"/>
<dbReference type="EMBL" id="KZ305058">
    <property type="protein sequence ID" value="PIA33590.1"/>
    <property type="molecule type" value="Genomic_DNA"/>
</dbReference>